<dbReference type="InParanoid" id="A0A2Y9I7W0"/>
<dbReference type="PANTHER" id="PTHR13080:SF16">
    <property type="entry name" value="ATP SYNTHASE SUBUNIT F, MITOCHONDRIAL"/>
    <property type="match status" value="1"/>
</dbReference>
<keyword evidence="3" id="KW-0813">Transport</keyword>
<evidence type="ECO:0000256" key="16">
    <source>
        <dbReference type="ARBA" id="ARBA00054012"/>
    </source>
</evidence>
<dbReference type="GO" id="GO:0045259">
    <property type="term" value="C:proton-transporting ATP synthase complex"/>
    <property type="evidence" value="ECO:0007669"/>
    <property type="project" value="UniProtKB-KW"/>
</dbReference>
<evidence type="ECO:0000256" key="7">
    <source>
        <dbReference type="ARBA" id="ARBA00022781"/>
    </source>
</evidence>
<name>A0A2Y9I7W0_NEOSC</name>
<proteinExistence type="inferred from homology"/>
<accession>A0A2Y9I7W0</accession>
<comment type="similarity">
    <text evidence="2">Belongs to the ATPase F chain family.</text>
</comment>
<evidence type="ECO:0000256" key="13">
    <source>
        <dbReference type="ARBA" id="ARBA00023136"/>
    </source>
</evidence>
<dbReference type="GO" id="GO:0042776">
    <property type="term" value="P:proton motive force-driven mitochondrial ATP synthesis"/>
    <property type="evidence" value="ECO:0007669"/>
    <property type="project" value="TreeGrafter"/>
</dbReference>
<evidence type="ECO:0000256" key="15">
    <source>
        <dbReference type="ARBA" id="ARBA00032201"/>
    </source>
</evidence>
<dbReference type="STRING" id="29088.A0A2Y9I7W0"/>
<evidence type="ECO:0000256" key="18">
    <source>
        <dbReference type="ARBA" id="ARBA00070733"/>
    </source>
</evidence>
<keyword evidence="10" id="KW-0007">Acetylation</keyword>
<evidence type="ECO:0000256" key="12">
    <source>
        <dbReference type="ARBA" id="ARBA00023128"/>
    </source>
</evidence>
<evidence type="ECO:0000256" key="10">
    <source>
        <dbReference type="ARBA" id="ARBA00022990"/>
    </source>
</evidence>
<dbReference type="AlphaFoldDB" id="A0A2Y9I7W0"/>
<evidence type="ECO:0000256" key="6">
    <source>
        <dbReference type="ARBA" id="ARBA00022692"/>
    </source>
</evidence>
<evidence type="ECO:0000256" key="2">
    <source>
        <dbReference type="ARBA" id="ARBA00005895"/>
    </source>
</evidence>
<dbReference type="GeneID" id="110591759"/>
<keyword evidence="6" id="KW-0812">Transmembrane</keyword>
<sequence length="50" mass="5804">MASSIPVKMKKLMDLVKLGELPSWILMQDFTPKGIAEAVQREHEQLHKYH</sequence>
<dbReference type="GO" id="GO:0005743">
    <property type="term" value="C:mitochondrial inner membrane"/>
    <property type="evidence" value="ECO:0007669"/>
    <property type="project" value="UniProtKB-SubCell"/>
</dbReference>
<dbReference type="Proteomes" id="UP000248481">
    <property type="component" value="Chromosome 1"/>
</dbReference>
<dbReference type="KEGG" id="nsu:110591759"/>
<keyword evidence="19" id="KW-1185">Reference proteome</keyword>
<evidence type="ECO:0000256" key="3">
    <source>
        <dbReference type="ARBA" id="ARBA00022448"/>
    </source>
</evidence>
<evidence type="ECO:0000256" key="8">
    <source>
        <dbReference type="ARBA" id="ARBA00022792"/>
    </source>
</evidence>
<evidence type="ECO:0000256" key="9">
    <source>
        <dbReference type="ARBA" id="ARBA00022989"/>
    </source>
</evidence>
<evidence type="ECO:0000256" key="4">
    <source>
        <dbReference type="ARBA" id="ARBA00022547"/>
    </source>
</evidence>
<dbReference type="PANTHER" id="PTHR13080">
    <property type="entry name" value="ATP SYNTHASE F CHAIN, MITOCHONDRIAL-RELATED"/>
    <property type="match status" value="1"/>
</dbReference>
<keyword evidence="4" id="KW-0138">CF(0)</keyword>
<comment type="subunit">
    <text evidence="17">Component of the ATP synthase complex composed at least of ATP5F1A/subunit alpha, ATP5F1B/subunit beta, ATP5MC1/subunit c (homooctomer), MT-ATP6/subunit a, MT-ATP8/subunit 8, ATP5ME/subunit e, ATP5MF/subunit f, ATP5MG/subunit g, ATP5MK/subunit k, ATP5MJ/subunit j, ATP5F1C/subunit gamma, ATP5F1D/subunit delta, ATP5F1E/subunit epsilon, ATP5PF/subunit F6, ATP5PB/subunit b, ATP5PD/subunit d, ATP5PO/subunit OSCP. ATP synthase complex consists of a soluble F(1) head domain (subunits alpha(3) and beta(3)) - the catalytic core - and a membrane F(0) domain - the membrane proton channel (subunits c, a, 8, e, f, g, k and j). These two domains are linked by a central stalk (subunits gamma, delta, and epsilon) rotating inside the F1 region and a stationary peripheral stalk (subunits F6, b, d, and OSCP).</text>
</comment>
<evidence type="ECO:0000256" key="5">
    <source>
        <dbReference type="ARBA" id="ARBA00022553"/>
    </source>
</evidence>
<evidence type="ECO:0000256" key="17">
    <source>
        <dbReference type="ARBA" id="ARBA00064647"/>
    </source>
</evidence>
<dbReference type="InterPro" id="IPR019344">
    <property type="entry name" value="F1F0-ATPsyn_F_prd"/>
</dbReference>
<keyword evidence="9" id="KW-1133">Transmembrane helix</keyword>
<protein>
    <recommendedName>
        <fullName evidence="18">ATP synthase F(0) complex subunit f, mitochondrial</fullName>
    </recommendedName>
    <alternativeName>
        <fullName evidence="15">ATP synthase membrane subunit f</fullName>
    </alternativeName>
</protein>
<comment type="subcellular location">
    <subcellularLocation>
        <location evidence="1">Mitochondrion inner membrane</location>
        <topology evidence="1">Single-pass membrane protein</topology>
    </subcellularLocation>
</comment>
<keyword evidence="11" id="KW-0406">Ion transport</keyword>
<dbReference type="GO" id="GO:0046933">
    <property type="term" value="F:proton-transporting ATP synthase activity, rotational mechanism"/>
    <property type="evidence" value="ECO:0007669"/>
    <property type="project" value="TreeGrafter"/>
</dbReference>
<comment type="function">
    <text evidence="16">Subunit f, of the mitochondrial membrane ATP synthase complex (F(1)F(0) ATP synthase or Complex V) that produces ATP from ADP in the presence of a proton gradient across the membrane which is generated by electron transport complexes of the respiratory chain. ATP synthase complex consist of a soluble F(1) head domain - the catalytic core - and a membrane F(1) domain - the membrane proton channel. These two domains are linked by a central stalk rotating inside the F(1) region and a stationary peripheral stalk. During catalysis, ATP synthesis in the catalytic domain of F(1) is coupled via a rotary mechanism of the central stalk subunits to proton translocation. In vivo, can only synthesize ATP although its ATP hydrolase activity can be activated artificially in vitro. Part of the complex F(0) domain.</text>
</comment>
<keyword evidence="12" id="KW-0496">Mitochondrion</keyword>
<keyword evidence="5" id="KW-0597">Phosphoprotein</keyword>
<evidence type="ECO:0000313" key="20">
    <source>
        <dbReference type="RefSeq" id="XP_021558334.1"/>
    </source>
</evidence>
<evidence type="ECO:0000256" key="11">
    <source>
        <dbReference type="ARBA" id="ARBA00023065"/>
    </source>
</evidence>
<dbReference type="RefSeq" id="XP_021558334.1">
    <property type="nucleotide sequence ID" value="XM_021702659.1"/>
</dbReference>
<evidence type="ECO:0000313" key="19">
    <source>
        <dbReference type="Proteomes" id="UP000248481"/>
    </source>
</evidence>
<gene>
    <name evidence="20" type="primary">LOC110591759</name>
</gene>
<keyword evidence="7" id="KW-0375">Hydrogen ion transport</keyword>
<keyword evidence="13" id="KW-0472">Membrane</keyword>
<reference evidence="20" key="1">
    <citation type="submission" date="2025-08" db="UniProtKB">
        <authorList>
            <consortium name="RefSeq"/>
        </authorList>
    </citation>
    <scope>IDENTIFICATION</scope>
    <source>
        <tissue evidence="20">Blood</tissue>
    </source>
</reference>
<keyword evidence="8" id="KW-0999">Mitochondrion inner membrane</keyword>
<keyword evidence="14" id="KW-0066">ATP synthesis</keyword>
<evidence type="ECO:0000256" key="1">
    <source>
        <dbReference type="ARBA" id="ARBA00004434"/>
    </source>
</evidence>
<organism evidence="19 20">
    <name type="scientific">Neomonachus schauinslandi</name>
    <name type="common">Hawaiian monk seal</name>
    <name type="synonym">Monachus schauinslandi</name>
    <dbReference type="NCBI Taxonomy" id="29088"/>
    <lineage>
        <taxon>Eukaryota</taxon>
        <taxon>Metazoa</taxon>
        <taxon>Chordata</taxon>
        <taxon>Craniata</taxon>
        <taxon>Vertebrata</taxon>
        <taxon>Euteleostomi</taxon>
        <taxon>Mammalia</taxon>
        <taxon>Eutheria</taxon>
        <taxon>Laurasiatheria</taxon>
        <taxon>Carnivora</taxon>
        <taxon>Caniformia</taxon>
        <taxon>Pinnipedia</taxon>
        <taxon>Phocidae</taxon>
        <taxon>Monachinae</taxon>
        <taxon>Monachini</taxon>
        <taxon>Neomonachus</taxon>
    </lineage>
</organism>
<evidence type="ECO:0000256" key="14">
    <source>
        <dbReference type="ARBA" id="ARBA00023310"/>
    </source>
</evidence>